<dbReference type="InterPro" id="IPR007110">
    <property type="entry name" value="Ig-like_dom"/>
</dbReference>
<gene>
    <name evidence="6" type="primary">Slamf1</name>
    <name evidence="6" type="ORF">FURFIG_R03010</name>
</gene>
<feature type="domain" description="Ig-like" evidence="5">
    <location>
        <begin position="71"/>
        <end position="148"/>
    </location>
</feature>
<organism evidence="6 7">
    <name type="scientific">Furnarius figulus</name>
    <dbReference type="NCBI Taxonomy" id="463165"/>
    <lineage>
        <taxon>Eukaryota</taxon>
        <taxon>Metazoa</taxon>
        <taxon>Chordata</taxon>
        <taxon>Craniata</taxon>
        <taxon>Vertebrata</taxon>
        <taxon>Euteleostomi</taxon>
        <taxon>Archelosauria</taxon>
        <taxon>Archosauria</taxon>
        <taxon>Dinosauria</taxon>
        <taxon>Saurischia</taxon>
        <taxon>Theropoda</taxon>
        <taxon>Coelurosauria</taxon>
        <taxon>Aves</taxon>
        <taxon>Neognathae</taxon>
        <taxon>Neoaves</taxon>
        <taxon>Telluraves</taxon>
        <taxon>Australaves</taxon>
        <taxon>Passeriformes</taxon>
        <taxon>Furnariidae</taxon>
        <taxon>Furnarius</taxon>
    </lineage>
</organism>
<dbReference type="PANTHER" id="PTHR12080">
    <property type="entry name" value="SIGNALING LYMPHOCYTIC ACTIVATION MOLECULE"/>
    <property type="match status" value="1"/>
</dbReference>
<name>A0A7K5BJR2_9FURN</name>
<keyword evidence="2" id="KW-0732">Signal</keyword>
<sequence length="157" mass="17280">PQKKQVLVKYSGVNSTNYYLRQMSFQRSDFSLEILNTSRQDGQLYEYSVSTGPVEEVHQIQLKVYEPVSHPNIQILSKEVANGSCTITLNCTAEQGDDVSYSWDSQANGTSGLCSGNSSFLHLSYPLRSTSISCVCTATNPVSSWAVTFNPSECSSE</sequence>
<dbReference type="PANTHER" id="PTHR12080:SF55">
    <property type="entry name" value="LYMPHOCYTE FUNCTION-ASSOCIATED ANTIGEN 3"/>
    <property type="match status" value="1"/>
</dbReference>
<evidence type="ECO:0000259" key="5">
    <source>
        <dbReference type="PROSITE" id="PS50835"/>
    </source>
</evidence>
<reference evidence="6 7" key="1">
    <citation type="submission" date="2019-09" db="EMBL/GenBank/DDBJ databases">
        <title>Bird 10,000 Genomes (B10K) Project - Family phase.</title>
        <authorList>
            <person name="Zhang G."/>
        </authorList>
    </citation>
    <scope>NUCLEOTIDE SEQUENCE [LARGE SCALE GENOMIC DNA]</scope>
    <source>
        <strain evidence="6">B10K-DU-003-06</strain>
    </source>
</reference>
<keyword evidence="7" id="KW-1185">Reference proteome</keyword>
<dbReference type="GO" id="GO:0016020">
    <property type="term" value="C:membrane"/>
    <property type="evidence" value="ECO:0007669"/>
    <property type="project" value="UniProtKB-SubCell"/>
</dbReference>
<evidence type="ECO:0000313" key="6">
    <source>
        <dbReference type="EMBL" id="NWR95378.1"/>
    </source>
</evidence>
<dbReference type="PROSITE" id="PS50835">
    <property type="entry name" value="IG_LIKE"/>
    <property type="match status" value="1"/>
</dbReference>
<dbReference type="EMBL" id="VYZD01002737">
    <property type="protein sequence ID" value="NWR95378.1"/>
    <property type="molecule type" value="Genomic_DNA"/>
</dbReference>
<evidence type="ECO:0000256" key="1">
    <source>
        <dbReference type="ARBA" id="ARBA00004370"/>
    </source>
</evidence>
<feature type="non-terminal residue" evidence="6">
    <location>
        <position position="157"/>
    </location>
</feature>
<proteinExistence type="predicted"/>
<feature type="non-terminal residue" evidence="6">
    <location>
        <position position="1"/>
    </location>
</feature>
<evidence type="ECO:0000313" key="7">
    <source>
        <dbReference type="Proteomes" id="UP000529852"/>
    </source>
</evidence>
<dbReference type="Gene3D" id="2.60.40.10">
    <property type="entry name" value="Immunoglobulins"/>
    <property type="match status" value="2"/>
</dbReference>
<dbReference type="InterPro" id="IPR013783">
    <property type="entry name" value="Ig-like_fold"/>
</dbReference>
<dbReference type="Proteomes" id="UP000529852">
    <property type="component" value="Unassembled WGS sequence"/>
</dbReference>
<comment type="subcellular location">
    <subcellularLocation>
        <location evidence="1">Membrane</location>
    </subcellularLocation>
</comment>
<dbReference type="InterPro" id="IPR015631">
    <property type="entry name" value="CD2/SLAM_rcpt"/>
</dbReference>
<dbReference type="AlphaFoldDB" id="A0A7K5BJR2"/>
<evidence type="ECO:0000256" key="2">
    <source>
        <dbReference type="ARBA" id="ARBA00022729"/>
    </source>
</evidence>
<comment type="caution">
    <text evidence="6">The sequence shown here is derived from an EMBL/GenBank/DDBJ whole genome shotgun (WGS) entry which is preliminary data.</text>
</comment>
<accession>A0A7K5BJR2</accession>
<keyword evidence="3" id="KW-0472">Membrane</keyword>
<evidence type="ECO:0000256" key="3">
    <source>
        <dbReference type="ARBA" id="ARBA00023136"/>
    </source>
</evidence>
<keyword evidence="4" id="KW-0325">Glycoprotein</keyword>
<protein>
    <submittedName>
        <fullName evidence="6">SLAF1 protein</fullName>
    </submittedName>
</protein>
<evidence type="ECO:0000256" key="4">
    <source>
        <dbReference type="ARBA" id="ARBA00023180"/>
    </source>
</evidence>